<dbReference type="InterPro" id="IPR016193">
    <property type="entry name" value="Cytidine_deaminase-like"/>
</dbReference>
<evidence type="ECO:0000256" key="4">
    <source>
        <dbReference type="ARBA" id="ARBA00022833"/>
    </source>
</evidence>
<dbReference type="SUPFAM" id="SSF53927">
    <property type="entry name" value="Cytidine deaminase-like"/>
    <property type="match status" value="1"/>
</dbReference>
<dbReference type="PROSITE" id="PS51747">
    <property type="entry name" value="CYT_DCMP_DEAMINASES_2"/>
    <property type="match status" value="1"/>
</dbReference>
<evidence type="ECO:0000256" key="1">
    <source>
        <dbReference type="ARBA" id="ARBA00006576"/>
    </source>
</evidence>
<keyword evidence="4" id="KW-0862">Zinc</keyword>
<dbReference type="EMBL" id="CP000153">
    <property type="protein sequence ID" value="ABB45105.1"/>
    <property type="molecule type" value="Genomic_DNA"/>
</dbReference>
<evidence type="ECO:0000313" key="7">
    <source>
        <dbReference type="Proteomes" id="UP000002714"/>
    </source>
</evidence>
<keyword evidence="2" id="KW-0479">Metal-binding</keyword>
<organism evidence="6 7">
    <name type="scientific">Sulfurimonas denitrificans (strain ATCC 33889 / DSM 1251)</name>
    <name type="common">Thiomicrospira denitrificans (strain ATCC 33889 / DSM 1251)</name>
    <dbReference type="NCBI Taxonomy" id="326298"/>
    <lineage>
        <taxon>Bacteria</taxon>
        <taxon>Pseudomonadati</taxon>
        <taxon>Campylobacterota</taxon>
        <taxon>Epsilonproteobacteria</taxon>
        <taxon>Campylobacterales</taxon>
        <taxon>Sulfurimonadaceae</taxon>
        <taxon>Sulfurimonas</taxon>
    </lineage>
</organism>
<dbReference type="KEGG" id="tdn:Suden_1831"/>
<dbReference type="CDD" id="cd01285">
    <property type="entry name" value="nucleoside_deaminase"/>
    <property type="match status" value="1"/>
</dbReference>
<dbReference type="EC" id="3.5.4.3" evidence="6"/>
<dbReference type="RefSeq" id="WP_011373445.1">
    <property type="nucleotide sequence ID" value="NC_007575.1"/>
</dbReference>
<keyword evidence="3 6" id="KW-0378">Hydrolase</keyword>
<dbReference type="Pfam" id="PF00383">
    <property type="entry name" value="dCMP_cyt_deam_1"/>
    <property type="match status" value="1"/>
</dbReference>
<name>Q30PH6_SULDN</name>
<dbReference type="InterPro" id="IPR002125">
    <property type="entry name" value="CMP_dCMP_dom"/>
</dbReference>
<dbReference type="GO" id="GO:0008892">
    <property type="term" value="F:guanine deaminase activity"/>
    <property type="evidence" value="ECO:0007669"/>
    <property type="project" value="UniProtKB-EC"/>
</dbReference>
<dbReference type="InterPro" id="IPR016192">
    <property type="entry name" value="APOBEC/CMP_deaminase_Zn-bd"/>
</dbReference>
<dbReference type="Proteomes" id="UP000002714">
    <property type="component" value="Chromosome"/>
</dbReference>
<gene>
    <name evidence="6" type="ordered locus">Suden_1831</name>
</gene>
<dbReference type="GO" id="GO:0006152">
    <property type="term" value="P:purine nucleoside catabolic process"/>
    <property type="evidence" value="ECO:0007669"/>
    <property type="project" value="TreeGrafter"/>
</dbReference>
<sequence length="149" mass="17053">MKHSIFMKKAIKEATFGVERGDGGPFGAVIVKDGKVIAKAHNRVLKLNDATAHAEIEAIRKASKKLLTYDLSECEIYTTCMPCPMCMGAIRWANIKSVYFGATSQDADDIGFRDKEFYEKDFLELKNIQRAECLELFEMWQKKEDKRLY</sequence>
<proteinExistence type="inferred from homology"/>
<dbReference type="GO" id="GO:0008270">
    <property type="term" value="F:zinc ion binding"/>
    <property type="evidence" value="ECO:0007669"/>
    <property type="project" value="InterPro"/>
</dbReference>
<evidence type="ECO:0000313" key="6">
    <source>
        <dbReference type="EMBL" id="ABB45105.1"/>
    </source>
</evidence>
<feature type="domain" description="CMP/dCMP-type deaminase" evidence="5">
    <location>
        <begin position="1"/>
        <end position="125"/>
    </location>
</feature>
<evidence type="ECO:0000259" key="5">
    <source>
        <dbReference type="PROSITE" id="PS51747"/>
    </source>
</evidence>
<evidence type="ECO:0000256" key="3">
    <source>
        <dbReference type="ARBA" id="ARBA00022801"/>
    </source>
</evidence>
<dbReference type="GO" id="GO:0047974">
    <property type="term" value="F:guanosine deaminase activity"/>
    <property type="evidence" value="ECO:0007669"/>
    <property type="project" value="TreeGrafter"/>
</dbReference>
<dbReference type="eggNOG" id="COG0590">
    <property type="taxonomic scope" value="Bacteria"/>
</dbReference>
<comment type="similarity">
    <text evidence="1">Belongs to the cytidine and deoxycytidylate deaminase family.</text>
</comment>
<keyword evidence="7" id="KW-1185">Reference proteome</keyword>
<dbReference type="PANTHER" id="PTHR11079:SF161">
    <property type="entry name" value="CMP_DCMP-TYPE DEAMINASE DOMAIN-CONTAINING PROTEIN"/>
    <property type="match status" value="1"/>
</dbReference>
<dbReference type="FunFam" id="3.40.140.10:FF:000011">
    <property type="entry name" value="tRNA-specific adenosine deaminase"/>
    <property type="match status" value="1"/>
</dbReference>
<dbReference type="AlphaFoldDB" id="Q30PH6"/>
<dbReference type="PANTHER" id="PTHR11079">
    <property type="entry name" value="CYTOSINE DEAMINASE FAMILY MEMBER"/>
    <property type="match status" value="1"/>
</dbReference>
<dbReference type="HOGENOM" id="CLU_025810_5_2_7"/>
<protein>
    <submittedName>
        <fullName evidence="6">Guanine deaminase</fullName>
        <ecNumber evidence="6">3.5.4.3</ecNumber>
    </submittedName>
</protein>
<accession>Q30PH6</accession>
<reference evidence="6 7" key="1">
    <citation type="journal article" date="2008" name="Appl. Environ. Microbiol.">
        <title>Genome of the epsilonproteobacterial chemolithoautotroph Sulfurimonas denitrificans.</title>
        <authorList>
            <person name="Sievert S.M."/>
            <person name="Scott K.M."/>
            <person name="Klotz M.G."/>
            <person name="Chain P.S.G."/>
            <person name="Hauser L.J."/>
            <person name="Hemp J."/>
            <person name="Huegler M."/>
            <person name="Land M."/>
            <person name="Lapidus A."/>
            <person name="Larimer F.W."/>
            <person name="Lucas S."/>
            <person name="Malfatti S.A."/>
            <person name="Meyer F."/>
            <person name="Paulsen I.T."/>
            <person name="Ren Q."/>
            <person name="Simon J."/>
            <person name="Bailey K."/>
            <person name="Diaz E."/>
            <person name="Fitzpatrick K.A."/>
            <person name="Glover B."/>
            <person name="Gwatney N."/>
            <person name="Korajkic A."/>
            <person name="Long A."/>
            <person name="Mobberley J.M."/>
            <person name="Pantry S.N."/>
            <person name="Pazder G."/>
            <person name="Peterson S."/>
            <person name="Quintanilla J.D."/>
            <person name="Sprinkle R."/>
            <person name="Stephens J."/>
            <person name="Thomas P."/>
            <person name="Vaughn R."/>
            <person name="Weber M.J."/>
            <person name="Wooten L.L."/>
        </authorList>
    </citation>
    <scope>NUCLEOTIDE SEQUENCE [LARGE SCALE GENOMIC DNA]</scope>
    <source>
        <strain evidence="7">ATCC 33889 / DSM 1251</strain>
    </source>
</reference>
<evidence type="ECO:0000256" key="2">
    <source>
        <dbReference type="ARBA" id="ARBA00022723"/>
    </source>
</evidence>
<dbReference type="STRING" id="326298.Suden_1831"/>
<dbReference type="PROSITE" id="PS00903">
    <property type="entry name" value="CYT_DCMP_DEAMINASES_1"/>
    <property type="match status" value="1"/>
</dbReference>
<dbReference type="Gene3D" id="3.40.140.10">
    <property type="entry name" value="Cytidine Deaminase, domain 2"/>
    <property type="match status" value="1"/>
</dbReference>